<feature type="transmembrane region" description="Helical" evidence="1">
    <location>
        <begin position="103"/>
        <end position="120"/>
    </location>
</feature>
<dbReference type="EMBL" id="CP000853">
    <property type="protein sequence ID" value="ABW18607.1"/>
    <property type="molecule type" value="Genomic_DNA"/>
</dbReference>
<dbReference type="OrthoDB" id="1734233at2"/>
<dbReference type="AlphaFoldDB" id="A8MGR3"/>
<evidence type="ECO:0000256" key="1">
    <source>
        <dbReference type="SAM" id="Phobius"/>
    </source>
</evidence>
<dbReference type="PANTHER" id="PTHR35867:SF1">
    <property type="entry name" value="PROTEIN RSEC"/>
    <property type="match status" value="1"/>
</dbReference>
<evidence type="ECO:0000313" key="3">
    <source>
        <dbReference type="Proteomes" id="UP000000269"/>
    </source>
</evidence>
<dbReference type="Pfam" id="PF04246">
    <property type="entry name" value="RseC_MucC"/>
    <property type="match status" value="1"/>
</dbReference>
<evidence type="ECO:0000313" key="2">
    <source>
        <dbReference type="EMBL" id="ABW18607.1"/>
    </source>
</evidence>
<keyword evidence="1" id="KW-0472">Membrane</keyword>
<reference evidence="3" key="1">
    <citation type="submission" date="2007-10" db="EMBL/GenBank/DDBJ databases">
        <title>Complete genome of Alkaliphilus oremlandii OhILAs.</title>
        <authorList>
            <person name="Copeland A."/>
            <person name="Lucas S."/>
            <person name="Lapidus A."/>
            <person name="Barry K."/>
            <person name="Detter J.C."/>
            <person name="Glavina del Rio T."/>
            <person name="Hammon N."/>
            <person name="Israni S."/>
            <person name="Dalin E."/>
            <person name="Tice H."/>
            <person name="Pitluck S."/>
            <person name="Chain P."/>
            <person name="Malfatti S."/>
            <person name="Shin M."/>
            <person name="Vergez L."/>
            <person name="Schmutz J."/>
            <person name="Larimer F."/>
            <person name="Land M."/>
            <person name="Hauser L."/>
            <person name="Kyrpides N."/>
            <person name="Mikhailova N."/>
            <person name="Stolz J.F."/>
            <person name="Dawson A."/>
            <person name="Fisher E."/>
            <person name="Crable B."/>
            <person name="Perera E."/>
            <person name="Lisak J."/>
            <person name="Ranganathan M."/>
            <person name="Basu P."/>
            <person name="Richardson P."/>
        </authorList>
    </citation>
    <scope>NUCLEOTIDE SEQUENCE [LARGE SCALE GENOMIC DNA]</scope>
    <source>
        <strain evidence="3">OhILAs</strain>
    </source>
</reference>
<dbReference type="PANTHER" id="PTHR35867">
    <property type="entry name" value="PROTEIN RSEC"/>
    <property type="match status" value="1"/>
</dbReference>
<name>A8MGR3_ALKOO</name>
<dbReference type="InterPro" id="IPR007359">
    <property type="entry name" value="SigmaE_reg_RseC_MucC"/>
</dbReference>
<dbReference type="InterPro" id="IPR026268">
    <property type="entry name" value="RseC"/>
</dbReference>
<keyword evidence="1" id="KW-0812">Transmembrane</keyword>
<dbReference type="Proteomes" id="UP000000269">
    <property type="component" value="Chromosome"/>
</dbReference>
<dbReference type="STRING" id="350688.Clos_1060"/>
<accession>A8MGR3</accession>
<dbReference type="RefSeq" id="WP_012158919.1">
    <property type="nucleotide sequence ID" value="NC_009922.1"/>
</dbReference>
<keyword evidence="1" id="KW-1133">Transmembrane helix</keyword>
<sequence>MEKVGFVKSLEGDYAIIEIRRASACGEKCASCKGGCAPTAVYARVKNNVNASVGQFVKLHTESKKVINAAFLAYMIPLFSLIIGVLVGLWFAMYLGYEEQQELIGAGIGLVFLAISYLFLRFKDKKLKESGSMEIVISHIIK</sequence>
<proteinExistence type="predicted"/>
<organism evidence="2 3">
    <name type="scientific">Alkaliphilus oremlandii (strain OhILAs)</name>
    <name type="common">Clostridium oremlandii (strain OhILAs)</name>
    <dbReference type="NCBI Taxonomy" id="350688"/>
    <lineage>
        <taxon>Bacteria</taxon>
        <taxon>Bacillati</taxon>
        <taxon>Bacillota</taxon>
        <taxon>Clostridia</taxon>
        <taxon>Peptostreptococcales</taxon>
        <taxon>Natronincolaceae</taxon>
        <taxon>Alkaliphilus</taxon>
    </lineage>
</organism>
<feature type="transmembrane region" description="Helical" evidence="1">
    <location>
        <begin position="71"/>
        <end position="97"/>
    </location>
</feature>
<gene>
    <name evidence="2" type="ordered locus">Clos_1060</name>
</gene>
<protein>
    <submittedName>
        <fullName evidence="2">Positive regulator of sigma E, RseC/MucC</fullName>
    </submittedName>
</protein>
<keyword evidence="3" id="KW-1185">Reference proteome</keyword>
<dbReference type="PIRSF" id="PIRSF004923">
    <property type="entry name" value="RseC"/>
    <property type="match status" value="1"/>
</dbReference>
<dbReference type="KEGG" id="aoe:Clos_1060"/>
<dbReference type="HOGENOM" id="CLU_124911_2_0_9"/>
<dbReference type="eggNOG" id="COG3086">
    <property type="taxonomic scope" value="Bacteria"/>
</dbReference>